<dbReference type="RefSeq" id="WP_244882241.1">
    <property type="nucleotide sequence ID" value="NZ_MDCJ01000007.1"/>
</dbReference>
<dbReference type="PATRIC" id="fig|45658.8.peg.4028"/>
<sequence>MRDKVVKQLIGLGLAFFCACSPVYGQEKQDELVILTTFSREPLNALIEQFSQLYPQVEVRLIHRRTQSAIQLLNRSYIQDVDMVLSSSPFLMQQLAEHDRLNVIKWRTSAPQWMKSFILPPKDQVAVLGYSGAGIVWNQDYLTAKQLPAPQSFAALIDPIYFGHIAMSTPSRSGTTQLMIESILHQYGWEKGWRIILNVGANLGTISARSFGVSDYVAKGQFGIGPTIDSYALLLQKGFDHLQFSYDQDFTLMPTYIAEVSDKGRDQYTQKFVQMLLSNEVQAKLDHSSFAKHALMDDQLYSDALPTIAFSTVMMREQLVNKIFDMAITKRLPMLKDSWLAITTLEKQLTKVEHLERLAQIKMLLFTLPFDEQEVQQRGESIMRLNAKTALEQNQSEVLMAEFDHQLTLALAESMAQVEVQLKDLKAKAK</sequence>
<dbReference type="Proteomes" id="UP000095131">
    <property type="component" value="Unassembled WGS sequence"/>
</dbReference>
<evidence type="ECO:0000256" key="1">
    <source>
        <dbReference type="ARBA" id="ARBA00022729"/>
    </source>
</evidence>
<dbReference type="Gene3D" id="3.40.190.10">
    <property type="entry name" value="Periplasmic binding protein-like II"/>
    <property type="match status" value="2"/>
</dbReference>
<keyword evidence="1" id="KW-0732">Signal</keyword>
<organism evidence="2 3">
    <name type="scientific">Vibrio scophthalmi</name>
    <dbReference type="NCBI Taxonomy" id="45658"/>
    <lineage>
        <taxon>Bacteria</taxon>
        <taxon>Pseudomonadati</taxon>
        <taxon>Pseudomonadota</taxon>
        <taxon>Gammaproteobacteria</taxon>
        <taxon>Vibrionales</taxon>
        <taxon>Vibrionaceae</taxon>
        <taxon>Vibrio</taxon>
    </lineage>
</organism>
<dbReference type="EMBL" id="MDCJ01000007">
    <property type="protein sequence ID" value="ODS04913.1"/>
    <property type="molecule type" value="Genomic_DNA"/>
</dbReference>
<dbReference type="Pfam" id="PF13343">
    <property type="entry name" value="SBP_bac_6"/>
    <property type="match status" value="1"/>
</dbReference>
<accession>A0A1E3WGH3</accession>
<dbReference type="AlphaFoldDB" id="A0A1E3WGH3"/>
<proteinExistence type="predicted"/>
<dbReference type="PANTHER" id="PTHR30006:SF25">
    <property type="entry name" value="PHOSPHOGLYCERATE TRANSPORT REGULATORY PROTEIN PGTC"/>
    <property type="match status" value="1"/>
</dbReference>
<reference evidence="2 3" key="1">
    <citation type="submission" date="2016-08" db="EMBL/GenBank/DDBJ databases">
        <title>Genome sequencing of Vibrio scophthalmi strain FP3289, an isolated from Paralichthys olivaceus.</title>
        <authorList>
            <person name="Han H.-J."/>
        </authorList>
    </citation>
    <scope>NUCLEOTIDE SEQUENCE [LARGE SCALE GENOMIC DNA]</scope>
    <source>
        <strain evidence="2 3">FP3289</strain>
    </source>
</reference>
<dbReference type="PROSITE" id="PS51257">
    <property type="entry name" value="PROKAR_LIPOPROTEIN"/>
    <property type="match status" value="1"/>
</dbReference>
<comment type="caution">
    <text evidence="2">The sequence shown here is derived from an EMBL/GenBank/DDBJ whole genome shotgun (WGS) entry which is preliminary data.</text>
</comment>
<evidence type="ECO:0000313" key="3">
    <source>
        <dbReference type="Proteomes" id="UP000095131"/>
    </source>
</evidence>
<gene>
    <name evidence="2" type="ORF">VSF3289_04053</name>
</gene>
<evidence type="ECO:0000313" key="2">
    <source>
        <dbReference type="EMBL" id="ODS04913.1"/>
    </source>
</evidence>
<dbReference type="PANTHER" id="PTHR30006">
    <property type="entry name" value="THIAMINE-BINDING PERIPLASMIC PROTEIN-RELATED"/>
    <property type="match status" value="1"/>
</dbReference>
<protein>
    <submittedName>
        <fullName evidence="2">Phosphoglycerate transport regulatory protein PgtC</fullName>
    </submittedName>
</protein>
<dbReference type="SUPFAM" id="SSF53850">
    <property type="entry name" value="Periplasmic binding protein-like II"/>
    <property type="match status" value="1"/>
</dbReference>
<dbReference type="GO" id="GO:0030288">
    <property type="term" value="C:outer membrane-bounded periplasmic space"/>
    <property type="evidence" value="ECO:0007669"/>
    <property type="project" value="TreeGrafter"/>
</dbReference>
<name>A0A1E3WGH3_9VIBR</name>